<evidence type="ECO:0000256" key="4">
    <source>
        <dbReference type="ARBA" id="ARBA00022837"/>
    </source>
</evidence>
<keyword evidence="17" id="KW-1185">Reference proteome</keyword>
<dbReference type="EMBL" id="CAJNYU010004589">
    <property type="protein sequence ID" value="CAF3774231.1"/>
    <property type="molecule type" value="Genomic_DNA"/>
</dbReference>
<dbReference type="Proteomes" id="UP000663862">
    <property type="component" value="Unassembled WGS sequence"/>
</dbReference>
<evidence type="ECO:0000313" key="17">
    <source>
        <dbReference type="Proteomes" id="UP000663873"/>
    </source>
</evidence>
<evidence type="ECO:0000313" key="10">
    <source>
        <dbReference type="EMBL" id="CAF3774231.1"/>
    </source>
</evidence>
<comment type="caution">
    <text evidence="6">The sequence shown here is derived from an EMBL/GenBank/DDBJ whole genome shotgun (WGS) entry which is preliminary data.</text>
</comment>
<dbReference type="InterPro" id="IPR002048">
    <property type="entry name" value="EF_hand_dom"/>
</dbReference>
<accession>A0A817S9I4</accession>
<dbReference type="Pfam" id="PF00036">
    <property type="entry name" value="EF-hand_1"/>
    <property type="match status" value="1"/>
</dbReference>
<dbReference type="Pfam" id="PF13499">
    <property type="entry name" value="EF-hand_7"/>
    <property type="match status" value="1"/>
</dbReference>
<dbReference type="OrthoDB" id="191686at2759"/>
<evidence type="ECO:0000313" key="11">
    <source>
        <dbReference type="EMBL" id="CAF4103322.1"/>
    </source>
</evidence>
<organism evidence="6 16">
    <name type="scientific">Rotaria socialis</name>
    <dbReference type="NCBI Taxonomy" id="392032"/>
    <lineage>
        <taxon>Eukaryota</taxon>
        <taxon>Metazoa</taxon>
        <taxon>Spiralia</taxon>
        <taxon>Gnathifera</taxon>
        <taxon>Rotifera</taxon>
        <taxon>Eurotatoria</taxon>
        <taxon>Bdelloidea</taxon>
        <taxon>Philodinida</taxon>
        <taxon>Philodinidae</taxon>
        <taxon>Rotaria</taxon>
    </lineage>
</organism>
<comment type="similarity">
    <text evidence="1">Belongs to the recoverin family.</text>
</comment>
<feature type="domain" description="EF-hand" evidence="5">
    <location>
        <begin position="104"/>
        <end position="139"/>
    </location>
</feature>
<evidence type="ECO:0000313" key="8">
    <source>
        <dbReference type="EMBL" id="CAF3570828.1"/>
    </source>
</evidence>
<dbReference type="EMBL" id="CAJOBQ010001086">
    <property type="protein sequence ID" value="CAF4453463.1"/>
    <property type="molecule type" value="Genomic_DNA"/>
</dbReference>
<dbReference type="FunFam" id="1.10.238.10:FF:000009">
    <property type="entry name" value="Visinin-like protein 1"/>
    <property type="match status" value="1"/>
</dbReference>
<dbReference type="Proteomes" id="UP000663825">
    <property type="component" value="Unassembled WGS sequence"/>
</dbReference>
<keyword evidence="3" id="KW-0677">Repeat</keyword>
<keyword evidence="4" id="KW-0106">Calcium</keyword>
<dbReference type="InterPro" id="IPR028846">
    <property type="entry name" value="Recoverin"/>
</dbReference>
<dbReference type="Proteomes" id="UP000663869">
    <property type="component" value="Unassembled WGS sequence"/>
</dbReference>
<dbReference type="PANTHER" id="PTHR23055">
    <property type="entry name" value="CALCIUM BINDING PROTEINS"/>
    <property type="match status" value="1"/>
</dbReference>
<dbReference type="Proteomes" id="UP000663848">
    <property type="component" value="Unassembled WGS sequence"/>
</dbReference>
<dbReference type="Proteomes" id="UP000663838">
    <property type="component" value="Unassembled WGS sequence"/>
</dbReference>
<dbReference type="CDD" id="cd00051">
    <property type="entry name" value="EFh"/>
    <property type="match status" value="2"/>
</dbReference>
<dbReference type="SMART" id="SM00054">
    <property type="entry name" value="EFh"/>
    <property type="match status" value="3"/>
</dbReference>
<evidence type="ECO:0000256" key="2">
    <source>
        <dbReference type="ARBA" id="ARBA00022723"/>
    </source>
</evidence>
<evidence type="ECO:0000313" key="14">
    <source>
        <dbReference type="EMBL" id="CAF4476600.1"/>
    </source>
</evidence>
<dbReference type="PRINTS" id="PR00450">
    <property type="entry name" value="RECOVERIN"/>
</dbReference>
<dbReference type="AlphaFoldDB" id="A0A817S9I4"/>
<evidence type="ECO:0000313" key="7">
    <source>
        <dbReference type="EMBL" id="CAF3403398.1"/>
    </source>
</evidence>
<evidence type="ECO:0000259" key="5">
    <source>
        <dbReference type="PROSITE" id="PS50222"/>
    </source>
</evidence>
<dbReference type="EMBL" id="CAJNYV010001080">
    <property type="protein sequence ID" value="CAF3403398.1"/>
    <property type="molecule type" value="Genomic_DNA"/>
</dbReference>
<evidence type="ECO:0000313" key="9">
    <source>
        <dbReference type="EMBL" id="CAF3643765.1"/>
    </source>
</evidence>
<proteinExistence type="inferred from homology"/>
<dbReference type="Proteomes" id="UP000663851">
    <property type="component" value="Unassembled WGS sequence"/>
</dbReference>
<evidence type="ECO:0000313" key="16">
    <source>
        <dbReference type="Proteomes" id="UP000663825"/>
    </source>
</evidence>
<dbReference type="EMBL" id="CAJOBO010000028">
    <property type="protein sequence ID" value="CAF4103322.1"/>
    <property type="molecule type" value="Genomic_DNA"/>
</dbReference>
<dbReference type="SUPFAM" id="SSF47473">
    <property type="entry name" value="EF-hand"/>
    <property type="match status" value="1"/>
</dbReference>
<feature type="domain" description="EF-hand" evidence="5">
    <location>
        <begin position="157"/>
        <end position="185"/>
    </location>
</feature>
<dbReference type="GO" id="GO:0005509">
    <property type="term" value="F:calcium ion binding"/>
    <property type="evidence" value="ECO:0007669"/>
    <property type="project" value="InterPro"/>
</dbReference>
<dbReference type="EMBL" id="CAJNYT010004208">
    <property type="protein sequence ID" value="CAF3643765.1"/>
    <property type="molecule type" value="Genomic_DNA"/>
</dbReference>
<dbReference type="InterPro" id="IPR011992">
    <property type="entry name" value="EF-hand-dom_pair"/>
</dbReference>
<dbReference type="Proteomes" id="UP000663872">
    <property type="component" value="Unassembled WGS sequence"/>
</dbReference>
<evidence type="ECO:0000256" key="3">
    <source>
        <dbReference type="ARBA" id="ARBA00022737"/>
    </source>
</evidence>
<protein>
    <recommendedName>
        <fullName evidence="5">EF-hand domain-containing protein</fullName>
    </recommendedName>
</protein>
<reference evidence="6" key="1">
    <citation type="submission" date="2021-02" db="EMBL/GenBank/DDBJ databases">
        <authorList>
            <person name="Nowell W R."/>
        </authorList>
    </citation>
    <scope>NUCLEOTIDE SEQUENCE</scope>
</reference>
<dbReference type="EMBL" id="CAJNXB010003102">
    <property type="protein sequence ID" value="CAF3296624.1"/>
    <property type="molecule type" value="Genomic_DNA"/>
</dbReference>
<feature type="domain" description="EF-hand" evidence="5">
    <location>
        <begin position="68"/>
        <end position="103"/>
    </location>
</feature>
<dbReference type="EMBL" id="CAJOBR010000178">
    <property type="protein sequence ID" value="CAF4476600.1"/>
    <property type="molecule type" value="Genomic_DNA"/>
</dbReference>
<dbReference type="EMBL" id="CAJNYD010004085">
    <property type="protein sequence ID" value="CAF3570828.1"/>
    <property type="molecule type" value="Genomic_DNA"/>
</dbReference>
<evidence type="ECO:0000313" key="13">
    <source>
        <dbReference type="EMBL" id="CAF4453463.1"/>
    </source>
</evidence>
<dbReference type="Gene3D" id="1.10.238.10">
    <property type="entry name" value="EF-hand"/>
    <property type="match status" value="1"/>
</dbReference>
<dbReference type="PROSITE" id="PS50222">
    <property type="entry name" value="EF_HAND_2"/>
    <property type="match status" value="3"/>
</dbReference>
<gene>
    <name evidence="10" type="ORF">FME351_LOCUS32129</name>
    <name evidence="9" type="ORF">GRG538_LOCUS24816</name>
    <name evidence="11" type="ORF">HFQ381_LOCUS1118</name>
    <name evidence="7" type="ORF">KIK155_LOCUS8340</name>
    <name evidence="8" type="ORF">LUA448_LOCUS28946</name>
    <name evidence="14" type="ORF">QYT958_LOCUS2674</name>
    <name evidence="6" type="ORF">TIS948_LOCUS17974</name>
    <name evidence="15" type="ORF">TOA249_LOCUS1937</name>
    <name evidence="13" type="ORF">TSG867_LOCUS17185</name>
    <name evidence="12" type="ORF">UJA718_LOCUS6818</name>
</gene>
<evidence type="ECO:0000313" key="6">
    <source>
        <dbReference type="EMBL" id="CAF3296624.1"/>
    </source>
</evidence>
<dbReference type="PROSITE" id="PS00018">
    <property type="entry name" value="EF_HAND_1"/>
    <property type="match status" value="3"/>
</dbReference>
<dbReference type="EMBL" id="CAJOBP010000656">
    <property type="protein sequence ID" value="CAF4205518.1"/>
    <property type="molecule type" value="Genomic_DNA"/>
</dbReference>
<evidence type="ECO:0000313" key="12">
    <source>
        <dbReference type="EMBL" id="CAF4205518.1"/>
    </source>
</evidence>
<keyword evidence="2" id="KW-0479">Metal-binding</keyword>
<dbReference type="Proteomes" id="UP000663833">
    <property type="component" value="Unassembled WGS sequence"/>
</dbReference>
<dbReference type="PANTHER" id="PTHR23055:SF69">
    <property type="entry name" value="NEURONAL CALCIUM SENSOR 2"/>
    <property type="match status" value="1"/>
</dbReference>
<evidence type="ECO:0000313" key="15">
    <source>
        <dbReference type="EMBL" id="CAF4482545.1"/>
    </source>
</evidence>
<dbReference type="Proteomes" id="UP000663865">
    <property type="component" value="Unassembled WGS sequence"/>
</dbReference>
<sequence length="193" mass="21916">MGNESGKKRNTASTQLTPTQVAFLKTNTKYSESEIREWHMGFMRDCPTGKLDKKKFTEIYQMFYPTGKAQKFCKFAFDTFDTNGDGSIDFEEFLLAISATSQGDIDERLGLAFNMFDISGDGQIDSKELTKLISAMYDLIGETNRKGDRDPKYLAADIMKKLDVNGDRRLSKEEFITGCKKDPHIRRILAPSM</sequence>
<name>A0A817S9I4_9BILA</name>
<dbReference type="Proteomes" id="UP000663873">
    <property type="component" value="Unassembled WGS sequence"/>
</dbReference>
<evidence type="ECO:0000256" key="1">
    <source>
        <dbReference type="ARBA" id="ARBA00006049"/>
    </source>
</evidence>
<dbReference type="InterPro" id="IPR018247">
    <property type="entry name" value="EF_Hand_1_Ca_BS"/>
</dbReference>
<dbReference type="EMBL" id="CAJOBS010000059">
    <property type="protein sequence ID" value="CAF4482545.1"/>
    <property type="molecule type" value="Genomic_DNA"/>
</dbReference>